<feature type="region of interest" description="Disordered" evidence="1">
    <location>
        <begin position="1"/>
        <end position="28"/>
    </location>
</feature>
<accession>A0AAV7MHA3</accession>
<protein>
    <recommendedName>
        <fullName evidence="4">GST N-terminal domain-containing protein</fullName>
    </recommendedName>
</protein>
<dbReference type="EMBL" id="JANPWB010000013">
    <property type="protein sequence ID" value="KAJ1102787.1"/>
    <property type="molecule type" value="Genomic_DNA"/>
</dbReference>
<name>A0AAV7MHA3_PLEWA</name>
<comment type="caution">
    <text evidence="2">The sequence shown here is derived from an EMBL/GenBank/DDBJ whole genome shotgun (WGS) entry which is preliminary data.</text>
</comment>
<proteinExistence type="predicted"/>
<evidence type="ECO:0000256" key="1">
    <source>
        <dbReference type="SAM" id="MobiDB-lite"/>
    </source>
</evidence>
<evidence type="ECO:0000313" key="2">
    <source>
        <dbReference type="EMBL" id="KAJ1102787.1"/>
    </source>
</evidence>
<keyword evidence="3" id="KW-1185">Reference proteome</keyword>
<organism evidence="2 3">
    <name type="scientific">Pleurodeles waltl</name>
    <name type="common">Iberian ribbed newt</name>
    <dbReference type="NCBI Taxonomy" id="8319"/>
    <lineage>
        <taxon>Eukaryota</taxon>
        <taxon>Metazoa</taxon>
        <taxon>Chordata</taxon>
        <taxon>Craniata</taxon>
        <taxon>Vertebrata</taxon>
        <taxon>Euteleostomi</taxon>
        <taxon>Amphibia</taxon>
        <taxon>Batrachia</taxon>
        <taxon>Caudata</taxon>
        <taxon>Salamandroidea</taxon>
        <taxon>Salamandridae</taxon>
        <taxon>Pleurodelinae</taxon>
        <taxon>Pleurodeles</taxon>
    </lineage>
</organism>
<dbReference type="AlphaFoldDB" id="A0AAV7MHA3"/>
<sequence>MRNCWAAASEPQKPPERGLRPSAVGSGSWRGLRLSPALSPKCPKPVAVCGEEQLFQGAVILEHLRRTFGHVQQV</sequence>
<dbReference type="Proteomes" id="UP001066276">
    <property type="component" value="Chromosome 9"/>
</dbReference>
<gene>
    <name evidence="2" type="ORF">NDU88_000229</name>
</gene>
<reference evidence="2" key="1">
    <citation type="journal article" date="2022" name="bioRxiv">
        <title>Sequencing and chromosome-scale assembly of the giantPleurodeles waltlgenome.</title>
        <authorList>
            <person name="Brown T."/>
            <person name="Elewa A."/>
            <person name="Iarovenko S."/>
            <person name="Subramanian E."/>
            <person name="Araus A.J."/>
            <person name="Petzold A."/>
            <person name="Susuki M."/>
            <person name="Suzuki K.-i.T."/>
            <person name="Hayashi T."/>
            <person name="Toyoda A."/>
            <person name="Oliveira C."/>
            <person name="Osipova E."/>
            <person name="Leigh N.D."/>
            <person name="Simon A."/>
            <person name="Yun M.H."/>
        </authorList>
    </citation>
    <scope>NUCLEOTIDE SEQUENCE</scope>
    <source>
        <strain evidence="2">20211129_DDA</strain>
        <tissue evidence="2">Liver</tissue>
    </source>
</reference>
<evidence type="ECO:0000313" key="3">
    <source>
        <dbReference type="Proteomes" id="UP001066276"/>
    </source>
</evidence>
<evidence type="ECO:0008006" key="4">
    <source>
        <dbReference type="Google" id="ProtNLM"/>
    </source>
</evidence>